<feature type="compositionally biased region" description="Basic residues" evidence="9">
    <location>
        <begin position="760"/>
        <end position="774"/>
    </location>
</feature>
<dbReference type="CDD" id="cd09417">
    <property type="entry name" value="LIM2_LIMPETin_like"/>
    <property type="match status" value="1"/>
</dbReference>
<evidence type="ECO:0000256" key="1">
    <source>
        <dbReference type="ARBA" id="ARBA00004123"/>
    </source>
</evidence>
<evidence type="ECO:0000256" key="9">
    <source>
        <dbReference type="SAM" id="MobiDB-lite"/>
    </source>
</evidence>
<feature type="compositionally biased region" description="Basic and acidic residues" evidence="9">
    <location>
        <begin position="463"/>
        <end position="475"/>
    </location>
</feature>
<dbReference type="GO" id="GO:0005634">
    <property type="term" value="C:nucleus"/>
    <property type="evidence" value="ECO:0007669"/>
    <property type="project" value="UniProtKB-SubCell"/>
</dbReference>
<keyword evidence="6 8" id="KW-0440">LIM domain</keyword>
<keyword evidence="5 8" id="KW-0862">Zinc</keyword>
<proteinExistence type="predicted"/>
<dbReference type="PROSITE" id="PS00478">
    <property type="entry name" value="LIM_DOMAIN_1"/>
    <property type="match status" value="3"/>
</dbReference>
<feature type="domain" description="LIM zinc-binding" evidence="10">
    <location>
        <begin position="2081"/>
        <end position="2140"/>
    </location>
</feature>
<dbReference type="CDD" id="cd09421">
    <property type="entry name" value="LIM3_LIMPETin"/>
    <property type="match status" value="1"/>
</dbReference>
<name>A0A6H5I9P9_9HYME</name>
<feature type="region of interest" description="Disordered" evidence="9">
    <location>
        <begin position="1855"/>
        <end position="1905"/>
    </location>
</feature>
<dbReference type="GO" id="GO:0030018">
    <property type="term" value="C:Z disc"/>
    <property type="evidence" value="ECO:0007669"/>
    <property type="project" value="TreeGrafter"/>
</dbReference>
<evidence type="ECO:0000259" key="11">
    <source>
        <dbReference type="PROSITE" id="PS51303"/>
    </source>
</evidence>
<keyword evidence="2 8" id="KW-0479">Metal-binding</keyword>
<feature type="domain" description="LIM zinc-binding" evidence="10">
    <location>
        <begin position="2143"/>
        <end position="2202"/>
    </location>
</feature>
<dbReference type="PROSITE" id="PS50023">
    <property type="entry name" value="LIM_DOMAIN_2"/>
    <property type="match status" value="4"/>
</dbReference>
<dbReference type="PANTHER" id="PTHR24205">
    <property type="entry name" value="FOUR AND A HALF LIM DOMAINS PROTEIN"/>
    <property type="match status" value="1"/>
</dbReference>
<dbReference type="Pfam" id="PF00412">
    <property type="entry name" value="LIM"/>
    <property type="match status" value="4"/>
</dbReference>
<feature type="compositionally biased region" description="Basic and acidic residues" evidence="9">
    <location>
        <begin position="779"/>
        <end position="799"/>
    </location>
</feature>
<feature type="domain" description="LIM zinc-binding" evidence="10">
    <location>
        <begin position="2021"/>
        <end position="2080"/>
    </location>
</feature>
<evidence type="ECO:0000313" key="12">
    <source>
        <dbReference type="EMBL" id="CAB0034115.1"/>
    </source>
</evidence>
<evidence type="ECO:0000313" key="13">
    <source>
        <dbReference type="Proteomes" id="UP000479190"/>
    </source>
</evidence>
<keyword evidence="3" id="KW-0677">Repeat</keyword>
<dbReference type="FunFam" id="2.10.110.10:FF:000081">
    <property type="entry name" value="Uncharacterized protein, isoform A"/>
    <property type="match status" value="1"/>
</dbReference>
<feature type="region of interest" description="Disordered" evidence="9">
    <location>
        <begin position="751"/>
        <end position="799"/>
    </location>
</feature>
<dbReference type="Proteomes" id="UP000479190">
    <property type="component" value="Unassembled WGS sequence"/>
</dbReference>
<feature type="domain" description="PET" evidence="11">
    <location>
        <begin position="1262"/>
        <end position="1371"/>
    </location>
</feature>
<feature type="region of interest" description="Disordered" evidence="9">
    <location>
        <begin position="963"/>
        <end position="994"/>
    </location>
</feature>
<dbReference type="FunFam" id="2.10.110.10:FF:000066">
    <property type="entry name" value="Four and a half LIM domains protein"/>
    <property type="match status" value="1"/>
</dbReference>
<feature type="compositionally biased region" description="Low complexity" evidence="9">
    <location>
        <begin position="494"/>
        <end position="503"/>
    </location>
</feature>
<evidence type="ECO:0008006" key="14">
    <source>
        <dbReference type="Google" id="ProtNLM"/>
    </source>
</evidence>
<feature type="region of interest" description="Disordered" evidence="9">
    <location>
        <begin position="643"/>
        <end position="665"/>
    </location>
</feature>
<dbReference type="Pfam" id="PF25076">
    <property type="entry name" value="LIM_FHL2-3_N"/>
    <property type="match status" value="1"/>
</dbReference>
<dbReference type="InterPro" id="IPR010442">
    <property type="entry name" value="PET_domain"/>
</dbReference>
<gene>
    <name evidence="12" type="ORF">TBRA_LOCUS6013</name>
</gene>
<dbReference type="GO" id="GO:0008270">
    <property type="term" value="F:zinc ion binding"/>
    <property type="evidence" value="ECO:0007669"/>
    <property type="project" value="UniProtKB-KW"/>
</dbReference>
<keyword evidence="4" id="KW-0863">Zinc-finger</keyword>
<dbReference type="CDD" id="cd09425">
    <property type="entry name" value="LIM4_LIMPETin"/>
    <property type="match status" value="1"/>
</dbReference>
<feature type="compositionally biased region" description="Basic and acidic residues" evidence="9">
    <location>
        <begin position="418"/>
        <end position="451"/>
    </location>
</feature>
<feature type="compositionally biased region" description="Basic and acidic residues" evidence="9">
    <location>
        <begin position="643"/>
        <end position="655"/>
    </location>
</feature>
<organism evidence="12 13">
    <name type="scientific">Trichogramma brassicae</name>
    <dbReference type="NCBI Taxonomy" id="86971"/>
    <lineage>
        <taxon>Eukaryota</taxon>
        <taxon>Metazoa</taxon>
        <taxon>Ecdysozoa</taxon>
        <taxon>Arthropoda</taxon>
        <taxon>Hexapoda</taxon>
        <taxon>Insecta</taxon>
        <taxon>Pterygota</taxon>
        <taxon>Neoptera</taxon>
        <taxon>Endopterygota</taxon>
        <taxon>Hymenoptera</taxon>
        <taxon>Apocrita</taxon>
        <taxon>Proctotrupomorpha</taxon>
        <taxon>Chalcidoidea</taxon>
        <taxon>Trichogrammatidae</taxon>
        <taxon>Trichogramma</taxon>
    </lineage>
</organism>
<dbReference type="FunFam" id="2.10.110.10:FF:000070">
    <property type="entry name" value="Four and a half LIM domains 3"/>
    <property type="match status" value="1"/>
</dbReference>
<evidence type="ECO:0000256" key="2">
    <source>
        <dbReference type="ARBA" id="ARBA00022723"/>
    </source>
</evidence>
<dbReference type="OrthoDB" id="274660at2759"/>
<dbReference type="EMBL" id="CADCXV010000733">
    <property type="protein sequence ID" value="CAB0034115.1"/>
    <property type="molecule type" value="Genomic_DNA"/>
</dbReference>
<evidence type="ECO:0000256" key="7">
    <source>
        <dbReference type="ARBA" id="ARBA00023242"/>
    </source>
</evidence>
<dbReference type="Pfam" id="PF06297">
    <property type="entry name" value="PET"/>
    <property type="match status" value="1"/>
</dbReference>
<accession>A0A6H5I9P9</accession>
<feature type="compositionally biased region" description="Basic residues" evidence="9">
    <location>
        <begin position="1865"/>
        <end position="1874"/>
    </location>
</feature>
<dbReference type="SMART" id="SM00132">
    <property type="entry name" value="LIM"/>
    <property type="match status" value="5"/>
</dbReference>
<dbReference type="Gene3D" id="2.10.110.10">
    <property type="entry name" value="Cysteine Rich Protein"/>
    <property type="match status" value="5"/>
</dbReference>
<dbReference type="CDD" id="cd09830">
    <property type="entry name" value="PET_LIMPETin_LIM-9"/>
    <property type="match status" value="1"/>
</dbReference>
<evidence type="ECO:0000259" key="10">
    <source>
        <dbReference type="PROSITE" id="PS50023"/>
    </source>
</evidence>
<keyword evidence="7" id="KW-0539">Nucleus</keyword>
<dbReference type="InterPro" id="IPR001781">
    <property type="entry name" value="Znf_LIM"/>
</dbReference>
<dbReference type="InterPro" id="IPR056807">
    <property type="entry name" value="LIM_FHL1/2/3/5_N"/>
</dbReference>
<evidence type="ECO:0000256" key="3">
    <source>
        <dbReference type="ARBA" id="ARBA00022737"/>
    </source>
</evidence>
<evidence type="ECO:0000256" key="6">
    <source>
        <dbReference type="ARBA" id="ARBA00023038"/>
    </source>
</evidence>
<feature type="region of interest" description="Disordered" evidence="9">
    <location>
        <begin position="261"/>
        <end position="292"/>
    </location>
</feature>
<dbReference type="CDD" id="cd09432">
    <property type="entry name" value="LIM6_LIMPETin"/>
    <property type="match status" value="1"/>
</dbReference>
<dbReference type="FunFam" id="2.10.110.10:FF:000013">
    <property type="entry name" value="Four and a half LIM domains 1"/>
    <property type="match status" value="1"/>
</dbReference>
<dbReference type="SUPFAM" id="SSF57716">
    <property type="entry name" value="Glucocorticoid receptor-like (DNA-binding domain)"/>
    <property type="match status" value="5"/>
</dbReference>
<feature type="region of interest" description="Disordered" evidence="9">
    <location>
        <begin position="347"/>
        <end position="508"/>
    </location>
</feature>
<dbReference type="CDD" id="cd09430">
    <property type="entry name" value="LIM5_LIMPETin"/>
    <property type="match status" value="1"/>
</dbReference>
<protein>
    <recommendedName>
        <fullName evidence="14">LIM zinc-binding domain-containing protein</fullName>
    </recommendedName>
</protein>
<feature type="compositionally biased region" description="Basic and acidic residues" evidence="9">
    <location>
        <begin position="980"/>
        <end position="994"/>
    </location>
</feature>
<reference evidence="12 13" key="1">
    <citation type="submission" date="2020-02" db="EMBL/GenBank/DDBJ databases">
        <authorList>
            <person name="Ferguson B K."/>
        </authorList>
    </citation>
    <scope>NUCLEOTIDE SEQUENCE [LARGE SCALE GENOMIC DNA]</scope>
</reference>
<sequence>MKTLGPVGRRASRRFYDRHDQGSGVLRQDHKGSWNPMVPLLYSAYCQFFQAPTRCTNVYNSAIDSRSRLRGECSHVAARCRSTSATAQQRSEHVYNYISRVPERCGRFARVPSFLSLGTTYEGGVSLRLTLHQRAQMPFLAKMATHLKNALSLKDNNNHNHHQSNKSYFDGSATATSTYNKRHCSNGSVAKSSSSQREHSYYNTDYFASSKQQQREKQTVYRNGECNDADWLYFQSKEKFACWDIRDLVDPPLNCQRTRSIPRKLQIGDDPPTLPLLIDNDGKDETNPDIPSQIDEISVKNNVKRSSPRRDIYSPDHSSDEEYYENFFRRKNEQNSRAVDDTVLRRAQEDGDQLQTIRPKELGNRKNANSSHRVQEMRSEKVIQVEKYRSSDGKRHSRMSPDENENRDNVKVHRRSYAGKEESRERNGRNNSSLRDRRRNDENVARVDKISQRHSRPLTPPEVTREESIMSKSDNRQLSFVMKSEEVRRGAKSNNNNNNNNNNYKSKEKRLVMNEIDENIVKSDRDNATSMSKRREDFSIEDWCEANRQFAANYLKEHSKVNELYTNKTCDELVEKRKSSDLAVDNTTTSNKSLTKPNEKSVTIYRVGSDGKKRVVEVKKNTREINQRNVYQLESDEEALQVQRERDTKKTKSIEESDLAATTTTTTTTTINEKKSFKEKETSRERSFVTPSRKRWNYSDQVKSADLNMKLKYYANLWYSGALLVPIDANTDLILLSYLPRDMSRHFSWHQYEQQQSKRQQAKNKHVRVARVARPRSLAPDRSRRATERSIKKLDRSEKSRQTAEKVVCRGVDDCARRIVNHMADNAESAQWEKVQIDTVVCYEDATETHRTRTRDSCHTGAAGACLEKLTCSRVYECNRASRFPLGVSWSLQFSSKLASLAMVWDDRLISVKELTEIKRRTPRFPSRERNFAVRRRGPRRSVSLLAASLLSFDDANISSRSFSLDEQEENQLRGAEPLRATESEPQTIHEREHDRAACIYSARPETLEARARISRSPRRRVCRRRTPPYARPIELLKLSAIPKNPAILNGKLHRRHTTLSLLAGAGGKMSPKGPAVDQSKLEVRVSYVATPGGEPQGIRVRIPEPKIDCYARSVTEKDYYRKSSSLDRRDRYTTMSAADMKKGLQDKRRNPMLDGKSRFGTCGDLIVAVGWPSLWSVIYVTCVNQVHNHTRCRTSTKLDDRQMRAGRWPGSLVGTVARHEAGLRSGRASLLQEKNCSNCKCPREAHDVCHHEWVSVRARLGLKADETPEPACFDPRDAGLAWAPPGLPLHKVEEYFSMLPEISVPRLGMPGERHRDRELARQLPKQDLARVYCRHLDQQHSQSADDFMAARNEIALDIASVQEVFDKDAHNSSRGSKFSRLITALVVFETLPKRGCSQKIELIACLKHVTVCVLNVNNEESSSCSIDYFHRPKVFDDDFVLLDKPQLNKRPQNKSCKEIEAILKRNRSDPDILCIGPVTADEYVRVPSPLAFGVDDVKISGKSSDACSSLLESSNESSVIMSRKSNDACLTVPPARCARSSTDVSSLADDVDAAAAKNKLAVPKKLTRRSRTPEARLGFDDYGQNVEIAEESQPKKKSTRTVMTQSKRTFRPKSDLMKSAENLANSRRLTKRQREPERCKSEIQLRPVRDEWTNTSPYNSDTNSCAALRSTSKPNISVLIQTSFDDKARYSESCKVQNVCSNCRCQKSPAKQPGTCSDVEKKQTPLKVSSFEEASDDDYCKVVQLMRKRKKDAGENYGKSPIESNESYDDEYLDANEGAPMSTDAAIQFNIPDHSDNQSFWVGRQSSRKQRARHAEADDNSNCVHRQPRCCLYRIKRAKDRVISSHYGGRRQQCSVHDEQYRAQTRKVKKTTKRRESSDQNASEVTITELDTTQSSNNNNQHVSGAIDDGEYTKAMNKDWHSGHFCCWQCDESLTGQRYVLRDEHPYCIKCYESVFANNCEECHKIIGIDSKDLSYKDKHWHEACFLCSRCRASLVDKQFGSKVDKIYCGNCYDSQFASRCDGCGDVFRAGTKKMEYKTRQWHEKCFCCVVCKTPIGTKSFIPREQEIYCAGCYEDKFATRCIKCNNIITSGGVTYKNEPWHRDCFTCTHCNQSLAGQRFTSRDEKPYCAECFGELFAKRCTSCTKPITGIGGTRFISFEDRHWHNDCFICAGCKTSLVGRGFITDAEDIICPECAKQKLS</sequence>
<dbReference type="FunFam" id="2.10.110.10:FF:000005">
    <property type="entry name" value="Testin isoform 1"/>
    <property type="match status" value="1"/>
</dbReference>
<dbReference type="GO" id="GO:0003712">
    <property type="term" value="F:transcription coregulator activity"/>
    <property type="evidence" value="ECO:0007669"/>
    <property type="project" value="TreeGrafter"/>
</dbReference>
<evidence type="ECO:0000256" key="5">
    <source>
        <dbReference type="ARBA" id="ARBA00022833"/>
    </source>
</evidence>
<feature type="compositionally biased region" description="Basic and acidic residues" evidence="9">
    <location>
        <begin position="373"/>
        <end position="411"/>
    </location>
</feature>
<comment type="subcellular location">
    <subcellularLocation>
        <location evidence="1">Nucleus</location>
    </subcellularLocation>
</comment>
<evidence type="ECO:0000256" key="4">
    <source>
        <dbReference type="ARBA" id="ARBA00022771"/>
    </source>
</evidence>
<evidence type="ECO:0000256" key="8">
    <source>
        <dbReference type="PROSITE-ProRule" id="PRU00125"/>
    </source>
</evidence>
<keyword evidence="13" id="KW-1185">Reference proteome</keyword>
<dbReference type="PANTHER" id="PTHR24205:SF4">
    <property type="entry name" value="PROTEIN ESPINAS"/>
    <property type="match status" value="1"/>
</dbReference>
<feature type="domain" description="LIM zinc-binding" evidence="10">
    <location>
        <begin position="1959"/>
        <end position="2020"/>
    </location>
</feature>
<feature type="compositionally biased region" description="Polar residues" evidence="9">
    <location>
        <begin position="1880"/>
        <end position="1904"/>
    </location>
</feature>
<dbReference type="PROSITE" id="PS51303">
    <property type="entry name" value="PET"/>
    <property type="match status" value="1"/>
</dbReference>